<reference evidence="6 7" key="1">
    <citation type="journal article" date="2011" name="J. Biotechnol.">
        <title>The complete genome sequence of the dominant Sinorhizobium meliloti field isolate SM11 extends the S. meliloti pan-genome.</title>
        <authorList>
            <person name="Schneiker-Bekel S."/>
            <person name="Wibberg D."/>
            <person name="Bekel T."/>
            <person name="Blom J."/>
            <person name="Linke B."/>
            <person name="Neuweger H."/>
            <person name="Stiens M."/>
            <person name="Vorholter F.J."/>
            <person name="Weidner S."/>
            <person name="Goesmann A."/>
            <person name="Puhler A."/>
            <person name="Schluter A."/>
        </authorList>
    </citation>
    <scope>NUCLEOTIDE SEQUENCE [LARGE SCALE GENOMIC DNA]</scope>
    <source>
        <strain evidence="6 7">SM11</strain>
    </source>
</reference>
<protein>
    <submittedName>
        <fullName evidence="6">Transcription regulator AraC family</fullName>
    </submittedName>
</protein>
<evidence type="ECO:0000256" key="4">
    <source>
        <dbReference type="SAM" id="Phobius"/>
    </source>
</evidence>
<name>F7X5G7_SINMM</name>
<dbReference type="InterPro" id="IPR002818">
    <property type="entry name" value="DJ-1/PfpI"/>
</dbReference>
<evidence type="ECO:0000259" key="5">
    <source>
        <dbReference type="PROSITE" id="PS01124"/>
    </source>
</evidence>
<dbReference type="SUPFAM" id="SSF52317">
    <property type="entry name" value="Class I glutamine amidotransferase-like"/>
    <property type="match status" value="1"/>
</dbReference>
<keyword evidence="4" id="KW-0472">Membrane</keyword>
<evidence type="ECO:0000256" key="3">
    <source>
        <dbReference type="ARBA" id="ARBA00023163"/>
    </source>
</evidence>
<dbReference type="Proteomes" id="UP000009045">
    <property type="component" value="Chromosome"/>
</dbReference>
<dbReference type="InterPro" id="IPR018060">
    <property type="entry name" value="HTH_AraC"/>
</dbReference>
<keyword evidence="1" id="KW-0805">Transcription regulation</keyword>
<dbReference type="Gene3D" id="1.10.10.60">
    <property type="entry name" value="Homeodomain-like"/>
    <property type="match status" value="1"/>
</dbReference>
<dbReference type="KEGG" id="smx:SM11_chr1330"/>
<dbReference type="PANTHER" id="PTHR43130:SF3">
    <property type="entry name" value="HTH-TYPE TRANSCRIPTIONAL REGULATOR RV1931C"/>
    <property type="match status" value="1"/>
</dbReference>
<dbReference type="SUPFAM" id="SSF46689">
    <property type="entry name" value="Homeodomain-like"/>
    <property type="match status" value="2"/>
</dbReference>
<dbReference type="PROSITE" id="PS01124">
    <property type="entry name" value="HTH_ARAC_FAMILY_2"/>
    <property type="match status" value="1"/>
</dbReference>
<dbReference type="PATRIC" id="fig|707241.3.peg.1397"/>
<dbReference type="InterPro" id="IPR009057">
    <property type="entry name" value="Homeodomain-like_sf"/>
</dbReference>
<dbReference type="Pfam" id="PF01965">
    <property type="entry name" value="DJ-1_PfpI"/>
    <property type="match status" value="1"/>
</dbReference>
<dbReference type="HOGENOM" id="CLU_000445_59_0_5"/>
<accession>F7X5G7</accession>
<evidence type="ECO:0000256" key="2">
    <source>
        <dbReference type="ARBA" id="ARBA00023125"/>
    </source>
</evidence>
<dbReference type="CDD" id="cd03136">
    <property type="entry name" value="GATase1_AraC_ArgR_like"/>
    <property type="match status" value="1"/>
</dbReference>
<dbReference type="InterPro" id="IPR052158">
    <property type="entry name" value="INH-QAR"/>
</dbReference>
<dbReference type="Gene3D" id="3.40.50.880">
    <property type="match status" value="1"/>
</dbReference>
<gene>
    <name evidence="6" type="ordered locus">SM11_chr1330</name>
</gene>
<dbReference type="InterPro" id="IPR029062">
    <property type="entry name" value="Class_I_gatase-like"/>
</dbReference>
<evidence type="ECO:0000256" key="1">
    <source>
        <dbReference type="ARBA" id="ARBA00023015"/>
    </source>
</evidence>
<keyword evidence="4" id="KW-0812">Transmembrane</keyword>
<keyword evidence="2" id="KW-0238">DNA-binding</keyword>
<dbReference type="GO" id="GO:0043565">
    <property type="term" value="F:sequence-specific DNA binding"/>
    <property type="evidence" value="ECO:0007669"/>
    <property type="project" value="InterPro"/>
</dbReference>
<dbReference type="PANTHER" id="PTHR43130">
    <property type="entry name" value="ARAC-FAMILY TRANSCRIPTIONAL REGULATOR"/>
    <property type="match status" value="1"/>
</dbReference>
<feature type="domain" description="HTH araC/xylS-type" evidence="5">
    <location>
        <begin position="241"/>
        <end position="339"/>
    </location>
</feature>
<dbReference type="SMART" id="SM00342">
    <property type="entry name" value="HTH_ARAC"/>
    <property type="match status" value="1"/>
</dbReference>
<organism evidence="6 7">
    <name type="scientific">Sinorhizobium meliloti (strain SM11)</name>
    <dbReference type="NCBI Taxonomy" id="707241"/>
    <lineage>
        <taxon>Bacteria</taxon>
        <taxon>Pseudomonadati</taxon>
        <taxon>Pseudomonadota</taxon>
        <taxon>Alphaproteobacteria</taxon>
        <taxon>Hyphomicrobiales</taxon>
        <taxon>Rhizobiaceae</taxon>
        <taxon>Sinorhizobium/Ensifer group</taxon>
        <taxon>Sinorhizobium</taxon>
    </lineage>
</organism>
<sequence length="348" mass="39044">MNSIYATCFSLGGFMHKPLTKKRSLVFFLVPNFSMLPFSAAIETLRIANRMLGYEAYTWRLASTDGQKVYSSAGIALEVNTSLADERKYLGGESRPSMVLVCSGVYVEDFQNKSVNAWLREAYNRGIAVGSLCTGAHVLASAGLLTGKRCAIHWENLPGFSESFPQADVYADLYEIDGNIYTCAGGTASLDMMLNLIDQDFGENLVNRVCEQALTDRVRGPHDRQRLPLRARLGVQNAKVLSIIELMESNLSEPLSLLEIAESADLSRRQIERLFRQEMGRSPARYYLEIRLDRARHLLIQSSMPVVEVAVACGFVSASHFSKCYRELYNRSPQQERAERKLTLQMAR</sequence>
<keyword evidence="4" id="KW-1133">Transmembrane helix</keyword>
<dbReference type="AlphaFoldDB" id="F7X5G7"/>
<proteinExistence type="predicted"/>
<evidence type="ECO:0000313" key="6">
    <source>
        <dbReference type="EMBL" id="AEH78606.1"/>
    </source>
</evidence>
<dbReference type="EMBL" id="CP001830">
    <property type="protein sequence ID" value="AEH78606.1"/>
    <property type="molecule type" value="Genomic_DNA"/>
</dbReference>
<dbReference type="GO" id="GO:0003700">
    <property type="term" value="F:DNA-binding transcription factor activity"/>
    <property type="evidence" value="ECO:0007669"/>
    <property type="project" value="InterPro"/>
</dbReference>
<feature type="transmembrane region" description="Helical" evidence="4">
    <location>
        <begin position="25"/>
        <end position="42"/>
    </location>
</feature>
<keyword evidence="3" id="KW-0804">Transcription</keyword>
<dbReference type="InterPro" id="IPR018062">
    <property type="entry name" value="HTH_AraC-typ_CS"/>
</dbReference>
<dbReference type="PROSITE" id="PS00041">
    <property type="entry name" value="HTH_ARAC_FAMILY_1"/>
    <property type="match status" value="1"/>
</dbReference>
<evidence type="ECO:0000313" key="7">
    <source>
        <dbReference type="Proteomes" id="UP000009045"/>
    </source>
</evidence>
<dbReference type="Pfam" id="PF12833">
    <property type="entry name" value="HTH_18"/>
    <property type="match status" value="1"/>
</dbReference>